<organism evidence="1 2">
    <name type="scientific">Janibacter indicus</name>
    <dbReference type="NCBI Taxonomy" id="857417"/>
    <lineage>
        <taxon>Bacteria</taxon>
        <taxon>Bacillati</taxon>
        <taxon>Actinomycetota</taxon>
        <taxon>Actinomycetes</taxon>
        <taxon>Micrococcales</taxon>
        <taxon>Intrasporangiaceae</taxon>
        <taxon>Janibacter</taxon>
    </lineage>
</organism>
<evidence type="ECO:0000313" key="2">
    <source>
        <dbReference type="Proteomes" id="UP000192634"/>
    </source>
</evidence>
<proteinExistence type="predicted"/>
<evidence type="ECO:0000313" key="1">
    <source>
        <dbReference type="EMBL" id="SMC37523.1"/>
    </source>
</evidence>
<reference evidence="1 2" key="1">
    <citation type="submission" date="2017-04" db="EMBL/GenBank/DDBJ databases">
        <authorList>
            <person name="Afonso C.L."/>
            <person name="Miller P.J."/>
            <person name="Scott M.A."/>
            <person name="Spackman E."/>
            <person name="Goraichik I."/>
            <person name="Dimitrov K.M."/>
            <person name="Suarez D.L."/>
            <person name="Swayne D.E."/>
        </authorList>
    </citation>
    <scope>NUCLEOTIDE SEQUENCE [LARGE SCALE GENOMIC DNA]</scope>
    <source>
        <strain evidence="1 2">CGMCC 1.12511</strain>
    </source>
</reference>
<dbReference type="AlphaFoldDB" id="A0A1W1YN23"/>
<dbReference type="EMBL" id="FWXN01000002">
    <property type="protein sequence ID" value="SMC37523.1"/>
    <property type="molecule type" value="Genomic_DNA"/>
</dbReference>
<dbReference type="Proteomes" id="UP000192634">
    <property type="component" value="Unassembled WGS sequence"/>
</dbReference>
<gene>
    <name evidence="1" type="ORF">SAMN06296429_102205</name>
</gene>
<name>A0A1W1YN23_9MICO</name>
<sequence>MGDTVVYDAQIDDANSVLSEGYYRWSGQETALLVTEVSFDRAQLPTRVDAFHRAHADGPDLRSHELALEHGDRVHLAQPEAAVGVHGIRWDWAPQAPCRAD</sequence>
<accession>A0A1W1YN23</accession>
<dbReference type="RefSeq" id="WP_234993720.1">
    <property type="nucleotide sequence ID" value="NZ_FWXN01000002.1"/>
</dbReference>
<protein>
    <submittedName>
        <fullName evidence="1">Uncharacterized protein</fullName>
    </submittedName>
</protein>